<evidence type="ECO:0000256" key="5">
    <source>
        <dbReference type="ARBA" id="ARBA00024061"/>
    </source>
</evidence>
<evidence type="ECO:0000313" key="8">
    <source>
        <dbReference type="EMBL" id="OIQ89985.1"/>
    </source>
</evidence>
<dbReference type="PANTHER" id="PTHR43741">
    <property type="entry name" value="FMN-DEPENDENT NADH-AZOREDUCTASE 1"/>
    <property type="match status" value="1"/>
</dbReference>
<dbReference type="PANTHER" id="PTHR43741:SF4">
    <property type="entry name" value="FMN-DEPENDENT NADH:QUINONE OXIDOREDUCTASE"/>
    <property type="match status" value="1"/>
</dbReference>
<name>A0A1J5R209_9ZZZZ</name>
<dbReference type="HAMAP" id="MF_01216">
    <property type="entry name" value="Azoreductase_type1"/>
    <property type="match status" value="1"/>
</dbReference>
<dbReference type="AlphaFoldDB" id="A0A1J5R209"/>
<dbReference type="InterPro" id="IPR023048">
    <property type="entry name" value="NADH:quinone_OxRdtase_FMN_depd"/>
</dbReference>
<evidence type="ECO:0000256" key="6">
    <source>
        <dbReference type="ARBA" id="ARBA00048542"/>
    </source>
</evidence>
<keyword evidence="3 8" id="KW-0560">Oxidoreductase</keyword>
<dbReference type="EC" id="1.7.1.17" evidence="5"/>
<dbReference type="Pfam" id="PF02525">
    <property type="entry name" value="Flavodoxin_2"/>
    <property type="match status" value="1"/>
</dbReference>
<evidence type="ECO:0000256" key="1">
    <source>
        <dbReference type="ARBA" id="ARBA00022630"/>
    </source>
</evidence>
<evidence type="ECO:0000256" key="4">
    <source>
        <dbReference type="ARBA" id="ARBA00023027"/>
    </source>
</evidence>
<keyword evidence="2" id="KW-0288">FMN</keyword>
<keyword evidence="4" id="KW-0520">NAD</keyword>
<protein>
    <recommendedName>
        <fullName evidence="5">FMN-dependent NADH-azoreductase</fullName>
        <ecNumber evidence="5">1.7.1.17</ecNumber>
    </recommendedName>
</protein>
<comment type="caution">
    <text evidence="8">The sequence shown here is derived from an EMBL/GenBank/DDBJ whole genome shotgun (WGS) entry which is preliminary data.</text>
</comment>
<evidence type="ECO:0000259" key="7">
    <source>
        <dbReference type="Pfam" id="PF02525"/>
    </source>
</evidence>
<dbReference type="Gene3D" id="3.40.50.360">
    <property type="match status" value="1"/>
</dbReference>
<reference evidence="8" key="1">
    <citation type="submission" date="2016-10" db="EMBL/GenBank/DDBJ databases">
        <title>Sequence of Gallionella enrichment culture.</title>
        <authorList>
            <person name="Poehlein A."/>
            <person name="Muehling M."/>
            <person name="Daniel R."/>
        </authorList>
    </citation>
    <scope>NUCLEOTIDE SEQUENCE</scope>
</reference>
<dbReference type="SUPFAM" id="SSF52218">
    <property type="entry name" value="Flavoproteins"/>
    <property type="match status" value="1"/>
</dbReference>
<evidence type="ECO:0000256" key="3">
    <source>
        <dbReference type="ARBA" id="ARBA00023002"/>
    </source>
</evidence>
<accession>A0A1J5R209</accession>
<gene>
    <name evidence="8" type="primary">azoR_3</name>
    <name evidence="8" type="ORF">GALL_281230</name>
</gene>
<dbReference type="GO" id="GO:0010181">
    <property type="term" value="F:FMN binding"/>
    <property type="evidence" value="ECO:0007669"/>
    <property type="project" value="InterPro"/>
</dbReference>
<proteinExistence type="inferred from homology"/>
<dbReference type="InterPro" id="IPR050104">
    <property type="entry name" value="FMN-dep_NADH:Q_OxRdtase_AzoR1"/>
</dbReference>
<evidence type="ECO:0000256" key="2">
    <source>
        <dbReference type="ARBA" id="ARBA00022643"/>
    </source>
</evidence>
<feature type="domain" description="Flavodoxin-like fold" evidence="7">
    <location>
        <begin position="2"/>
        <end position="201"/>
    </location>
</feature>
<dbReference type="InterPro" id="IPR029039">
    <property type="entry name" value="Flavoprotein-like_sf"/>
</dbReference>
<dbReference type="GO" id="GO:0016655">
    <property type="term" value="F:oxidoreductase activity, acting on NAD(P)H, quinone or similar compound as acceptor"/>
    <property type="evidence" value="ECO:0007669"/>
    <property type="project" value="InterPro"/>
</dbReference>
<keyword evidence="1" id="KW-0285">Flavoprotein</keyword>
<dbReference type="InterPro" id="IPR003680">
    <property type="entry name" value="Flavodoxin_fold"/>
</dbReference>
<comment type="catalytic activity">
    <reaction evidence="6">
        <text>N,N-dimethyl-1,4-phenylenediamine + anthranilate + 2 NAD(+) = 2-(4-dimethylaminophenyl)diazenylbenzoate + 2 NADH + 2 H(+)</text>
        <dbReference type="Rhea" id="RHEA:55872"/>
        <dbReference type="ChEBI" id="CHEBI:15378"/>
        <dbReference type="ChEBI" id="CHEBI:15783"/>
        <dbReference type="ChEBI" id="CHEBI:16567"/>
        <dbReference type="ChEBI" id="CHEBI:57540"/>
        <dbReference type="ChEBI" id="CHEBI:57945"/>
        <dbReference type="ChEBI" id="CHEBI:71579"/>
        <dbReference type="EC" id="1.7.1.17"/>
    </reaction>
    <physiologicalReaction direction="right-to-left" evidence="6">
        <dbReference type="Rhea" id="RHEA:55874"/>
    </physiologicalReaction>
</comment>
<organism evidence="8">
    <name type="scientific">mine drainage metagenome</name>
    <dbReference type="NCBI Taxonomy" id="410659"/>
    <lineage>
        <taxon>unclassified sequences</taxon>
        <taxon>metagenomes</taxon>
        <taxon>ecological metagenomes</taxon>
    </lineage>
</organism>
<sequence>MTKVLVINSSILGDASASRALVAKAVAGLRARHPGLQVVERDVGAAPLPHLTGETVGALRRDAADASPAEKATRALSDQLIAEVMDADFIVIGSPMYNLGIHSGLKTWFDHVLRAGATFQYTANGPQGLVPAKPVLVVESRGGFYSEGPAAAYNAQEPHLRAVLGLMGLTQPTFVRAESLAMGPDAVTPAMDAAAKAVEAWIAALA</sequence>
<dbReference type="EMBL" id="MLJW01000309">
    <property type="protein sequence ID" value="OIQ89985.1"/>
    <property type="molecule type" value="Genomic_DNA"/>
</dbReference>